<sequence length="207" mass="23217">MGELDMPRKIPKQHTGGWVDESISPRAKKKILGLPHGEELLCQIQRLLGEYRDWSSYRDTAPTKEETLKHSEKTQKLVADLLTHLGMTPEPVKAYISEDLYLTGKGYFEGFVYPIEQQLQTYLLLLKRSQRRVEQWPSNKGRRPSNLEHILLSNVAGLLEGTGMKVTEAAAQAAEILQAAGVSSLPGPDDPKEARKAVRAIRESMRG</sequence>
<evidence type="ECO:0000313" key="3">
    <source>
        <dbReference type="Proteomes" id="UP000469421"/>
    </source>
</evidence>
<name>A0A6N7LU27_9GAMM</name>
<evidence type="ECO:0000256" key="1">
    <source>
        <dbReference type="SAM" id="MobiDB-lite"/>
    </source>
</evidence>
<evidence type="ECO:0000313" key="2">
    <source>
        <dbReference type="EMBL" id="MQX53927.1"/>
    </source>
</evidence>
<dbReference type="AlphaFoldDB" id="A0A6N7LU27"/>
<reference evidence="2 3" key="1">
    <citation type="submission" date="2019-10" db="EMBL/GenBank/DDBJ databases">
        <title>Alcanivorax sp.PA15-N-34 draft genome sequence.</title>
        <authorList>
            <person name="Liao X."/>
            <person name="Shao Z."/>
        </authorList>
    </citation>
    <scope>NUCLEOTIDE SEQUENCE [LARGE SCALE GENOMIC DNA]</scope>
    <source>
        <strain evidence="2 3">PA15-N-34</strain>
    </source>
</reference>
<accession>A0A6N7LU27</accession>
<dbReference type="Proteomes" id="UP000469421">
    <property type="component" value="Unassembled WGS sequence"/>
</dbReference>
<feature type="region of interest" description="Disordered" evidence="1">
    <location>
        <begin position="1"/>
        <end position="20"/>
    </location>
</feature>
<comment type="caution">
    <text evidence="2">The sequence shown here is derived from an EMBL/GenBank/DDBJ whole genome shotgun (WGS) entry which is preliminary data.</text>
</comment>
<proteinExistence type="predicted"/>
<gene>
    <name evidence="2" type="ORF">GFN93_11750</name>
</gene>
<feature type="compositionally biased region" description="Basic and acidic residues" evidence="1">
    <location>
        <begin position="189"/>
        <end position="207"/>
    </location>
</feature>
<dbReference type="EMBL" id="WIRE01000001">
    <property type="protein sequence ID" value="MQX53927.1"/>
    <property type="molecule type" value="Genomic_DNA"/>
</dbReference>
<feature type="region of interest" description="Disordered" evidence="1">
    <location>
        <begin position="182"/>
        <end position="207"/>
    </location>
</feature>
<protein>
    <submittedName>
        <fullName evidence="2">Uncharacterized protein</fullName>
    </submittedName>
</protein>
<dbReference type="RefSeq" id="WP_153501266.1">
    <property type="nucleotide sequence ID" value="NZ_WIRE01000001.1"/>
</dbReference>
<organism evidence="2 3">
    <name type="scientific">Alcanivorax sediminis</name>
    <dbReference type="NCBI Taxonomy" id="2663008"/>
    <lineage>
        <taxon>Bacteria</taxon>
        <taxon>Pseudomonadati</taxon>
        <taxon>Pseudomonadota</taxon>
        <taxon>Gammaproteobacteria</taxon>
        <taxon>Oceanospirillales</taxon>
        <taxon>Alcanivoracaceae</taxon>
        <taxon>Alcanivorax</taxon>
    </lineage>
</organism>
<keyword evidence="3" id="KW-1185">Reference proteome</keyword>